<organism evidence="1 2">
    <name type="scientific">Spiromyces aspiralis</name>
    <dbReference type="NCBI Taxonomy" id="68401"/>
    <lineage>
        <taxon>Eukaryota</taxon>
        <taxon>Fungi</taxon>
        <taxon>Fungi incertae sedis</taxon>
        <taxon>Zoopagomycota</taxon>
        <taxon>Kickxellomycotina</taxon>
        <taxon>Kickxellomycetes</taxon>
        <taxon>Kickxellales</taxon>
        <taxon>Kickxellaceae</taxon>
        <taxon>Spiromyces</taxon>
    </lineage>
</organism>
<name>A0ACC1HHJ1_9FUNG</name>
<dbReference type="Proteomes" id="UP001145114">
    <property type="component" value="Unassembled WGS sequence"/>
</dbReference>
<protein>
    <submittedName>
        <fullName evidence="1">Uncharacterized protein</fullName>
    </submittedName>
</protein>
<accession>A0ACC1HHJ1</accession>
<feature type="non-terminal residue" evidence="1">
    <location>
        <position position="133"/>
    </location>
</feature>
<proteinExistence type="predicted"/>
<comment type="caution">
    <text evidence="1">The sequence shown here is derived from an EMBL/GenBank/DDBJ whole genome shotgun (WGS) entry which is preliminary data.</text>
</comment>
<evidence type="ECO:0000313" key="2">
    <source>
        <dbReference type="Proteomes" id="UP001145114"/>
    </source>
</evidence>
<keyword evidence="2" id="KW-1185">Reference proteome</keyword>
<evidence type="ECO:0000313" key="1">
    <source>
        <dbReference type="EMBL" id="KAJ1673789.1"/>
    </source>
</evidence>
<dbReference type="EMBL" id="JAMZIH010006564">
    <property type="protein sequence ID" value="KAJ1673789.1"/>
    <property type="molecule type" value="Genomic_DNA"/>
</dbReference>
<sequence>MATMGYSGCVLEEKRADHGGVGVGKLCQVEAGNEVGDGLLVSQAWRKGCVGVCPGEEDLVALFRGEAGRRGDLADAGLGGRREEQCLRDAGLGPEDSLVARRIGEEDFDLPAVSGVDCPANDLEASLGQSGTV</sequence>
<reference evidence="1" key="1">
    <citation type="submission" date="2022-06" db="EMBL/GenBank/DDBJ databases">
        <title>Phylogenomic reconstructions and comparative analyses of Kickxellomycotina fungi.</title>
        <authorList>
            <person name="Reynolds N.K."/>
            <person name="Stajich J.E."/>
            <person name="Barry K."/>
            <person name="Grigoriev I.V."/>
            <person name="Crous P."/>
            <person name="Smith M.E."/>
        </authorList>
    </citation>
    <scope>NUCLEOTIDE SEQUENCE</scope>
    <source>
        <strain evidence="1">RSA 2271</strain>
    </source>
</reference>
<gene>
    <name evidence="1" type="ORF">EV182_004553</name>
</gene>